<dbReference type="OrthoDB" id="4362911at2759"/>
<name>A0A0A2L1H3_PENIT</name>
<dbReference type="HOGENOM" id="CLU_2979822_0_0_1"/>
<comment type="caution">
    <text evidence="2">The sequence shown here is derived from an EMBL/GenBank/DDBJ whole genome shotgun (WGS) entry which is preliminary data.</text>
</comment>
<proteinExistence type="predicted"/>
<gene>
    <name evidence="2" type="ORF">PITC_016400</name>
</gene>
<keyword evidence="3" id="KW-1185">Reference proteome</keyword>
<organism evidence="2 3">
    <name type="scientific">Penicillium italicum</name>
    <name type="common">Blue mold</name>
    <dbReference type="NCBI Taxonomy" id="40296"/>
    <lineage>
        <taxon>Eukaryota</taxon>
        <taxon>Fungi</taxon>
        <taxon>Dikarya</taxon>
        <taxon>Ascomycota</taxon>
        <taxon>Pezizomycotina</taxon>
        <taxon>Eurotiomycetes</taxon>
        <taxon>Eurotiomycetidae</taxon>
        <taxon>Eurotiales</taxon>
        <taxon>Aspergillaceae</taxon>
        <taxon>Penicillium</taxon>
    </lineage>
</organism>
<dbReference type="EMBL" id="JQGA01000762">
    <property type="protein sequence ID" value="KGO73874.1"/>
    <property type="molecule type" value="Genomic_DNA"/>
</dbReference>
<accession>A0A0A2L1H3</accession>
<keyword evidence="1" id="KW-1133">Transmembrane helix</keyword>
<feature type="transmembrane region" description="Helical" evidence="1">
    <location>
        <begin position="27"/>
        <end position="46"/>
    </location>
</feature>
<sequence length="58" mass="6511">MVELMVMKGDTSYSKSSWNRTSFFNAYLVWFSIGAIASPIFGAASLHKPKDLKAFQFS</sequence>
<reference evidence="2 3" key="1">
    <citation type="journal article" date="2015" name="Mol. Plant Microbe Interact.">
        <title>Genome, transcriptome, and functional analyses of Penicillium expansum provide new insights into secondary metabolism and pathogenicity.</title>
        <authorList>
            <person name="Ballester A.R."/>
            <person name="Marcet-Houben M."/>
            <person name="Levin E."/>
            <person name="Sela N."/>
            <person name="Selma-Lazaro C."/>
            <person name="Carmona L."/>
            <person name="Wisniewski M."/>
            <person name="Droby S."/>
            <person name="Gonzalez-Candelas L."/>
            <person name="Gabaldon T."/>
        </authorList>
    </citation>
    <scope>NUCLEOTIDE SEQUENCE [LARGE SCALE GENOMIC DNA]</scope>
    <source>
        <strain evidence="2 3">PHI-1</strain>
    </source>
</reference>
<dbReference type="Proteomes" id="UP000030104">
    <property type="component" value="Unassembled WGS sequence"/>
</dbReference>
<evidence type="ECO:0000313" key="3">
    <source>
        <dbReference type="Proteomes" id="UP000030104"/>
    </source>
</evidence>
<keyword evidence="1" id="KW-0472">Membrane</keyword>
<evidence type="ECO:0000256" key="1">
    <source>
        <dbReference type="SAM" id="Phobius"/>
    </source>
</evidence>
<keyword evidence="1" id="KW-0812">Transmembrane</keyword>
<dbReference type="PhylomeDB" id="A0A0A2L1H3"/>
<dbReference type="AlphaFoldDB" id="A0A0A2L1H3"/>
<protein>
    <submittedName>
        <fullName evidence="2">Uncharacterized protein</fullName>
    </submittedName>
</protein>
<evidence type="ECO:0000313" key="2">
    <source>
        <dbReference type="EMBL" id="KGO73874.1"/>
    </source>
</evidence>